<name>A0ABP0GLB8_CLALP</name>
<dbReference type="Gene3D" id="3.30.40.10">
    <property type="entry name" value="Zinc/RING finger domain, C3HC4 (zinc finger)"/>
    <property type="match status" value="1"/>
</dbReference>
<comment type="caution">
    <text evidence="5">The sequence shown here is derived from an EMBL/GenBank/DDBJ whole genome shotgun (WGS) entry which is preliminary data.</text>
</comment>
<dbReference type="InterPro" id="IPR013083">
    <property type="entry name" value="Znf_RING/FYVE/PHD"/>
</dbReference>
<evidence type="ECO:0000256" key="1">
    <source>
        <dbReference type="ARBA" id="ARBA00022723"/>
    </source>
</evidence>
<organism evidence="5 6">
    <name type="scientific">Clavelina lepadiformis</name>
    <name type="common">Light-bulb sea squirt</name>
    <name type="synonym">Ascidia lepadiformis</name>
    <dbReference type="NCBI Taxonomy" id="159417"/>
    <lineage>
        <taxon>Eukaryota</taxon>
        <taxon>Metazoa</taxon>
        <taxon>Chordata</taxon>
        <taxon>Tunicata</taxon>
        <taxon>Ascidiacea</taxon>
        <taxon>Aplousobranchia</taxon>
        <taxon>Clavelinidae</taxon>
        <taxon>Clavelina</taxon>
    </lineage>
</organism>
<dbReference type="InterPro" id="IPR011011">
    <property type="entry name" value="Znf_FYVE_PHD"/>
</dbReference>
<sequence length="159" mass="18028">MKKAKVSRSSMQQKDTVDESDNNVDAECFYCNEMYSKSSENDGWIQCSKCMRWAHEACFGCNEEDDSFICVICSNGECVKNAQAMADCGDGRIGTTNPMLQLPLNKWPEDLFRLDVNFAWDSDMRRNEPIGGADDEGILPGGLHDNGFKPFFWSRRNIK</sequence>
<evidence type="ECO:0000313" key="5">
    <source>
        <dbReference type="EMBL" id="CAK8692546.1"/>
    </source>
</evidence>
<dbReference type="Proteomes" id="UP001642483">
    <property type="component" value="Unassembled WGS sequence"/>
</dbReference>
<evidence type="ECO:0000313" key="6">
    <source>
        <dbReference type="Proteomes" id="UP001642483"/>
    </source>
</evidence>
<keyword evidence="1" id="KW-0479">Metal-binding</keyword>
<keyword evidence="6" id="KW-1185">Reference proteome</keyword>
<evidence type="ECO:0000256" key="2">
    <source>
        <dbReference type="ARBA" id="ARBA00022771"/>
    </source>
</evidence>
<dbReference type="EMBL" id="CAWYQH010000130">
    <property type="protein sequence ID" value="CAK8692546.1"/>
    <property type="molecule type" value="Genomic_DNA"/>
</dbReference>
<accession>A0ABP0GLB8</accession>
<evidence type="ECO:0000256" key="3">
    <source>
        <dbReference type="ARBA" id="ARBA00022833"/>
    </source>
</evidence>
<proteinExistence type="predicted"/>
<evidence type="ECO:0000259" key="4">
    <source>
        <dbReference type="SMART" id="SM00249"/>
    </source>
</evidence>
<keyword evidence="2" id="KW-0863">Zinc-finger</keyword>
<dbReference type="InterPro" id="IPR001965">
    <property type="entry name" value="Znf_PHD"/>
</dbReference>
<dbReference type="SUPFAM" id="SSF57903">
    <property type="entry name" value="FYVE/PHD zinc finger"/>
    <property type="match status" value="1"/>
</dbReference>
<dbReference type="SMART" id="SM00249">
    <property type="entry name" value="PHD"/>
    <property type="match status" value="1"/>
</dbReference>
<protein>
    <recommendedName>
        <fullName evidence="4">Zinc finger PHD-type domain-containing protein</fullName>
    </recommendedName>
</protein>
<feature type="domain" description="Zinc finger PHD-type" evidence="4">
    <location>
        <begin position="27"/>
        <end position="74"/>
    </location>
</feature>
<gene>
    <name evidence="5" type="ORF">CVLEPA_LOCUS25805</name>
</gene>
<reference evidence="5 6" key="1">
    <citation type="submission" date="2024-02" db="EMBL/GenBank/DDBJ databases">
        <authorList>
            <person name="Daric V."/>
            <person name="Darras S."/>
        </authorList>
    </citation>
    <scope>NUCLEOTIDE SEQUENCE [LARGE SCALE GENOMIC DNA]</scope>
</reference>
<keyword evidence="3" id="KW-0862">Zinc</keyword>